<dbReference type="GO" id="GO:0032259">
    <property type="term" value="P:methylation"/>
    <property type="evidence" value="ECO:0007669"/>
    <property type="project" value="UniProtKB-KW"/>
</dbReference>
<evidence type="ECO:0000259" key="2">
    <source>
        <dbReference type="Pfam" id="PF18096"/>
    </source>
</evidence>
<feature type="region of interest" description="Disordered" evidence="1">
    <location>
        <begin position="276"/>
        <end position="316"/>
    </location>
</feature>
<dbReference type="STRING" id="762211.BSTEL_0053"/>
<feature type="domain" description="THUMP-like" evidence="2">
    <location>
        <begin position="365"/>
        <end position="434"/>
    </location>
</feature>
<dbReference type="InterPro" id="IPR054168">
    <property type="entry name" value="PG_1098_Fer"/>
</dbReference>
<dbReference type="SUPFAM" id="SSF53335">
    <property type="entry name" value="S-adenosyl-L-methionine-dependent methyltransferases"/>
    <property type="match status" value="1"/>
</dbReference>
<feature type="domain" description="PG-1098 ferredoxin-like" evidence="3">
    <location>
        <begin position="321"/>
        <end position="364"/>
    </location>
</feature>
<accession>A0A087DP83</accession>
<evidence type="ECO:0000313" key="5">
    <source>
        <dbReference type="Proteomes" id="UP000029004"/>
    </source>
</evidence>
<sequence length="437" mass="46822">MISDATRAFARAHRDEDVRDLALHAKPGPDVDLTAALEQIAGFRTARVKLPGWAACEDVVYPPHLAMEQCSSEATARYKADVARRIIAGGDGDAAAGNAAAGEPTTLIDFTGGFGVDLSYMARAFDRAVYVERQEHLCELAAHNLPALGLAHARVVNDDAAVYLATLPDDAATMAFLDPARRDAHGARTYAIADCTPDVLGLINRLLAVAPHVMVKLSPMLDWHKTVADFAGLVHEVHIVSVANECKELLLVIGRDACAAPRVLCVNDGRALEFDADDDGRDTAADTGATVERTGGETTAGDAPGQGGRTADPAEPDSWRYLYEPNASIMKAGCFALLARRFAVAPVARDSHLFVSGNPIEDFPGRAFEIDAVATMNKKELRKLTDGLTHANIATRNFPLPVAVLRKKLKLKDGGDAYLFATTDAAGRHIVIRSRKR</sequence>
<dbReference type="InterPro" id="IPR029063">
    <property type="entry name" value="SAM-dependent_MTases_sf"/>
</dbReference>
<keyword evidence="4" id="KW-0489">Methyltransferase</keyword>
<proteinExistence type="predicted"/>
<keyword evidence="4" id="KW-0808">Transferase</keyword>
<gene>
    <name evidence="4" type="ORF">BSTEL_0053</name>
</gene>
<dbReference type="Gene3D" id="1.10.10.1110">
    <property type="entry name" value="Methyltransferase PG1098, N-terminal domain"/>
    <property type="match status" value="1"/>
</dbReference>
<evidence type="ECO:0000313" key="4">
    <source>
        <dbReference type="EMBL" id="KFI97333.1"/>
    </source>
</evidence>
<name>A0A087DP83_9BIFI</name>
<dbReference type="eggNOG" id="COG0742">
    <property type="taxonomic scope" value="Bacteria"/>
</dbReference>
<organism evidence="4 5">
    <name type="scientific">Bifidobacterium stellenboschense</name>
    <dbReference type="NCBI Taxonomy" id="762211"/>
    <lineage>
        <taxon>Bacteria</taxon>
        <taxon>Bacillati</taxon>
        <taxon>Actinomycetota</taxon>
        <taxon>Actinomycetes</taxon>
        <taxon>Bifidobacteriales</taxon>
        <taxon>Bifidobacteriaceae</taxon>
        <taxon>Bifidobacterium</taxon>
    </lineage>
</organism>
<dbReference type="EMBL" id="JGZP01000012">
    <property type="protein sequence ID" value="KFI97333.1"/>
    <property type="molecule type" value="Genomic_DNA"/>
</dbReference>
<dbReference type="AlphaFoldDB" id="A0A087DP83"/>
<dbReference type="Proteomes" id="UP000029004">
    <property type="component" value="Unassembled WGS sequence"/>
</dbReference>
<protein>
    <submittedName>
        <fullName evidence="4">DNA methyltransferase</fullName>
    </submittedName>
</protein>
<dbReference type="InterPro" id="IPR041497">
    <property type="entry name" value="Thump-like"/>
</dbReference>
<comment type="caution">
    <text evidence="4">The sequence shown here is derived from an EMBL/GenBank/DDBJ whole genome shotgun (WGS) entry which is preliminary data.</text>
</comment>
<evidence type="ECO:0000259" key="3">
    <source>
        <dbReference type="Pfam" id="PF22013"/>
    </source>
</evidence>
<dbReference type="Pfam" id="PF18096">
    <property type="entry name" value="Thump_like"/>
    <property type="match status" value="1"/>
</dbReference>
<dbReference type="GO" id="GO:0008168">
    <property type="term" value="F:methyltransferase activity"/>
    <property type="evidence" value="ECO:0007669"/>
    <property type="project" value="UniProtKB-KW"/>
</dbReference>
<keyword evidence="5" id="KW-1185">Reference proteome</keyword>
<evidence type="ECO:0000256" key="1">
    <source>
        <dbReference type="SAM" id="MobiDB-lite"/>
    </source>
</evidence>
<reference evidence="4 5" key="1">
    <citation type="submission" date="2014-03" db="EMBL/GenBank/DDBJ databases">
        <title>Genomics of Bifidobacteria.</title>
        <authorList>
            <person name="Ventura M."/>
            <person name="Milani C."/>
            <person name="Lugli G.A."/>
        </authorList>
    </citation>
    <scope>NUCLEOTIDE SEQUENCE [LARGE SCALE GENOMIC DNA]</scope>
    <source>
        <strain evidence="4 5">DSM 23968</strain>
    </source>
</reference>
<dbReference type="Pfam" id="PF22013">
    <property type="entry name" value="PG_1098_Fer"/>
    <property type="match status" value="1"/>
</dbReference>
<dbReference type="Gene3D" id="3.40.50.150">
    <property type="entry name" value="Vaccinia Virus protein VP39"/>
    <property type="match status" value="1"/>
</dbReference>